<comment type="caution">
    <text evidence="2">The sequence shown here is derived from an EMBL/GenBank/DDBJ whole genome shotgun (WGS) entry which is preliminary data.</text>
</comment>
<reference evidence="2" key="1">
    <citation type="submission" date="2023-06" db="EMBL/GenBank/DDBJ databases">
        <title>Draft genome sequence of Nocardioides sp. SOB72.</title>
        <authorList>
            <person name="Zhang G."/>
        </authorList>
    </citation>
    <scope>NUCLEOTIDE SEQUENCE</scope>
    <source>
        <strain evidence="2">SOB72</strain>
    </source>
</reference>
<dbReference type="RefSeq" id="WP_300960202.1">
    <property type="nucleotide sequence ID" value="NZ_JAUHJR010000002.1"/>
</dbReference>
<proteinExistence type="predicted"/>
<gene>
    <name evidence="2" type="ORF">QWY29_08085</name>
</gene>
<dbReference type="Proteomes" id="UP001168537">
    <property type="component" value="Unassembled WGS sequence"/>
</dbReference>
<dbReference type="InterPro" id="IPR014710">
    <property type="entry name" value="RmlC-like_jellyroll"/>
</dbReference>
<dbReference type="SUPFAM" id="SSF51182">
    <property type="entry name" value="RmlC-like cupins"/>
    <property type="match status" value="1"/>
</dbReference>
<feature type="domain" description="Cupin type-2" evidence="1">
    <location>
        <begin position="65"/>
        <end position="131"/>
    </location>
</feature>
<accession>A0ABT8ET71</accession>
<evidence type="ECO:0000313" key="3">
    <source>
        <dbReference type="Proteomes" id="UP001168537"/>
    </source>
</evidence>
<evidence type="ECO:0000313" key="2">
    <source>
        <dbReference type="EMBL" id="MDN4161309.1"/>
    </source>
</evidence>
<dbReference type="PANTHER" id="PTHR36440">
    <property type="entry name" value="PUTATIVE (AFU_ORTHOLOGUE AFUA_8G07350)-RELATED"/>
    <property type="match status" value="1"/>
</dbReference>
<protein>
    <submittedName>
        <fullName evidence="2">Cupin domain-containing protein</fullName>
    </submittedName>
</protein>
<dbReference type="PANTHER" id="PTHR36440:SF1">
    <property type="entry name" value="PUTATIVE (AFU_ORTHOLOGUE AFUA_8G07350)-RELATED"/>
    <property type="match status" value="1"/>
</dbReference>
<dbReference type="Gene3D" id="2.60.120.10">
    <property type="entry name" value="Jelly Rolls"/>
    <property type="match status" value="1"/>
</dbReference>
<sequence length="172" mass="18594">MTYPEPWGAAAAYPPERYAAAEPATAATLRRADAPADLDTLGGFAHYLATGASTDGRYGLYRWDMGPQPGGPAPHFHRTMSEAFFVLSGTVRLHDGRGWTDAGPGDFCFVPEGSVHAFRNESGEAASMLILFAPGAPREAYFEGLVAMFTSGREVSQEEYVAFCARHDNHFV</sequence>
<dbReference type="InterPro" id="IPR011051">
    <property type="entry name" value="RmlC_Cupin_sf"/>
</dbReference>
<dbReference type="InterPro" id="IPR053146">
    <property type="entry name" value="QDO-like"/>
</dbReference>
<name>A0ABT8ET71_9ACTN</name>
<evidence type="ECO:0000259" key="1">
    <source>
        <dbReference type="Pfam" id="PF07883"/>
    </source>
</evidence>
<keyword evidence="3" id="KW-1185">Reference proteome</keyword>
<dbReference type="InterPro" id="IPR013096">
    <property type="entry name" value="Cupin_2"/>
</dbReference>
<dbReference type="Pfam" id="PF07883">
    <property type="entry name" value="Cupin_2"/>
    <property type="match status" value="1"/>
</dbReference>
<dbReference type="EMBL" id="JAUHJR010000002">
    <property type="protein sequence ID" value="MDN4161309.1"/>
    <property type="molecule type" value="Genomic_DNA"/>
</dbReference>
<organism evidence="2 3">
    <name type="scientific">Nocardioides abyssi</name>
    <dbReference type="NCBI Taxonomy" id="3058370"/>
    <lineage>
        <taxon>Bacteria</taxon>
        <taxon>Bacillati</taxon>
        <taxon>Actinomycetota</taxon>
        <taxon>Actinomycetes</taxon>
        <taxon>Propionibacteriales</taxon>
        <taxon>Nocardioidaceae</taxon>
        <taxon>Nocardioides</taxon>
    </lineage>
</organism>